<dbReference type="Proteomes" id="UP000440041">
    <property type="component" value="Unassembled WGS sequence"/>
</dbReference>
<evidence type="ECO:0000259" key="1">
    <source>
        <dbReference type="SMART" id="SM00954"/>
    </source>
</evidence>
<keyword evidence="3" id="KW-1185">Reference proteome</keyword>
<protein>
    <submittedName>
        <fullName evidence="2">GTP pyrophosphokinase</fullName>
    </submittedName>
</protein>
<dbReference type="InterPro" id="IPR007685">
    <property type="entry name" value="RelA_SpoT"/>
</dbReference>
<dbReference type="OrthoDB" id="9789634at2"/>
<dbReference type="InterPro" id="IPR052366">
    <property type="entry name" value="GTP_Pyrophosphokinase"/>
</dbReference>
<dbReference type="PANTHER" id="PTHR47837">
    <property type="entry name" value="GTP PYROPHOSPHOKINASE YJBM"/>
    <property type="match status" value="1"/>
</dbReference>
<comment type="caution">
    <text evidence="2">The sequence shown here is derived from an EMBL/GenBank/DDBJ whole genome shotgun (WGS) entry which is preliminary data.</text>
</comment>
<dbReference type="SUPFAM" id="SSF81301">
    <property type="entry name" value="Nucleotidyltransferase"/>
    <property type="match status" value="1"/>
</dbReference>
<dbReference type="SMART" id="SM00954">
    <property type="entry name" value="RelA_SpoT"/>
    <property type="match status" value="1"/>
</dbReference>
<dbReference type="GO" id="GO:0015969">
    <property type="term" value="P:guanosine tetraphosphate metabolic process"/>
    <property type="evidence" value="ECO:0007669"/>
    <property type="project" value="InterPro"/>
</dbReference>
<organism evidence="2 3">
    <name type="scientific">Bifidobacterium apri</name>
    <dbReference type="NCBI Taxonomy" id="1769423"/>
    <lineage>
        <taxon>Bacteria</taxon>
        <taxon>Bacillati</taxon>
        <taxon>Actinomycetota</taxon>
        <taxon>Actinomycetes</taxon>
        <taxon>Bifidobacteriales</taxon>
        <taxon>Bifidobacteriaceae</taxon>
        <taxon>Bifidobacterium</taxon>
    </lineage>
</organism>
<evidence type="ECO:0000313" key="3">
    <source>
        <dbReference type="Proteomes" id="UP000440041"/>
    </source>
</evidence>
<name>A0A6A2VGH1_9BIFI</name>
<feature type="domain" description="RelA/SpoT" evidence="1">
    <location>
        <begin position="58"/>
        <end position="185"/>
    </location>
</feature>
<dbReference type="InterPro" id="IPR043519">
    <property type="entry name" value="NT_sf"/>
</dbReference>
<accession>A0A6A2VGH1</accession>
<dbReference type="GO" id="GO:0016301">
    <property type="term" value="F:kinase activity"/>
    <property type="evidence" value="ECO:0007669"/>
    <property type="project" value="UniProtKB-KW"/>
</dbReference>
<dbReference type="Gene3D" id="3.30.460.10">
    <property type="entry name" value="Beta Polymerase, domain 2"/>
    <property type="match status" value="1"/>
</dbReference>
<dbReference type="PANTHER" id="PTHR47837:SF2">
    <property type="entry name" value="GTP PYROPHOSPHOKINASE YWAC"/>
    <property type="match status" value="1"/>
</dbReference>
<dbReference type="Pfam" id="PF04607">
    <property type="entry name" value="RelA_SpoT"/>
    <property type="match status" value="1"/>
</dbReference>
<dbReference type="CDD" id="cd05399">
    <property type="entry name" value="NT_Rel-Spo_like"/>
    <property type="match status" value="1"/>
</dbReference>
<proteinExistence type="predicted"/>
<gene>
    <name evidence="2" type="ORF">DSM100238_0479</name>
</gene>
<dbReference type="Gene3D" id="1.10.287.860">
    <property type="entry name" value="Nucleotidyltransferase"/>
    <property type="match status" value="1"/>
</dbReference>
<sequence length="220" mass="24768">MASDATPAAAPQAHGTSIYGPFSQQLSQVMDLIVERIETFDAEQRSTTGEGAYEHFNHRIKSEASMREKCERKGLPPTPHSALVDIHDAIGCRIVCRFVDDMYALADHLRSQPGFSVIEEKDYVRHPKPNGYRSYHMILDITTPFIDAAGRTPGHYPAEIQLRTIAMDSWAALEHQVRYKKDIGHANAVIVTQELKRCADELASCDLTMQTIRNLMNEDR</sequence>
<keyword evidence="2" id="KW-0808">Transferase</keyword>
<keyword evidence="2" id="KW-0418">Kinase</keyword>
<dbReference type="RefSeq" id="WP_152355123.1">
    <property type="nucleotide sequence ID" value="NZ_JBHLXF010000006.1"/>
</dbReference>
<evidence type="ECO:0000313" key="2">
    <source>
        <dbReference type="EMBL" id="KAB8300752.1"/>
    </source>
</evidence>
<dbReference type="AlphaFoldDB" id="A0A6A2VGH1"/>
<reference evidence="2 3" key="1">
    <citation type="submission" date="2019-09" db="EMBL/GenBank/DDBJ databases">
        <title>Characterization of the phylogenetic diversity of two novel species belonging to the genus Bifidobacterium: Bifidobacterium cebidarum sp. nov. and Bifidobacterium leontopitheci sp. nov.</title>
        <authorList>
            <person name="Lugli G.A."/>
            <person name="Duranti S."/>
            <person name="Milani C."/>
            <person name="Turroni F."/>
            <person name="Ventura M."/>
        </authorList>
    </citation>
    <scope>NUCLEOTIDE SEQUENCE [LARGE SCALE GENOMIC DNA]</scope>
    <source>
        <strain evidence="2 3">DSM 100238</strain>
    </source>
</reference>
<dbReference type="EMBL" id="WBSO01000002">
    <property type="protein sequence ID" value="KAB8300752.1"/>
    <property type="molecule type" value="Genomic_DNA"/>
</dbReference>